<protein>
    <submittedName>
        <fullName evidence="9">Helicase</fullName>
    </submittedName>
</protein>
<dbReference type="InterPro" id="IPR001650">
    <property type="entry name" value="Helicase_C-like"/>
</dbReference>
<dbReference type="Proteomes" id="UP001363151">
    <property type="component" value="Unassembled WGS sequence"/>
</dbReference>
<dbReference type="Gene3D" id="3.40.50.300">
    <property type="entry name" value="P-loop containing nucleotide triphosphate hydrolases"/>
    <property type="match status" value="2"/>
</dbReference>
<name>A0ABR1FMB5_AURAN</name>
<keyword evidence="10" id="KW-1185">Reference proteome</keyword>
<dbReference type="InterPro" id="IPR011545">
    <property type="entry name" value="DEAD/DEAH_box_helicase_dom"/>
</dbReference>
<dbReference type="SMART" id="SM00487">
    <property type="entry name" value="DEXDc"/>
    <property type="match status" value="1"/>
</dbReference>
<feature type="domain" description="Helicase ATP-binding" evidence="7">
    <location>
        <begin position="76"/>
        <end position="266"/>
    </location>
</feature>
<feature type="chain" id="PRO_5045987068" evidence="6">
    <location>
        <begin position="17"/>
        <end position="531"/>
    </location>
</feature>
<evidence type="ECO:0000256" key="2">
    <source>
        <dbReference type="ARBA" id="ARBA00022801"/>
    </source>
</evidence>
<evidence type="ECO:0000256" key="4">
    <source>
        <dbReference type="ARBA" id="ARBA00022840"/>
    </source>
</evidence>
<keyword evidence="2" id="KW-0378">Hydrolase</keyword>
<keyword evidence="4" id="KW-0067">ATP-binding</keyword>
<dbReference type="Pfam" id="PF00271">
    <property type="entry name" value="Helicase_C"/>
    <property type="match status" value="1"/>
</dbReference>
<dbReference type="CDD" id="cd00268">
    <property type="entry name" value="DEADc"/>
    <property type="match status" value="1"/>
</dbReference>
<dbReference type="InterPro" id="IPR014001">
    <property type="entry name" value="Helicase_ATP-bd"/>
</dbReference>
<evidence type="ECO:0000256" key="1">
    <source>
        <dbReference type="ARBA" id="ARBA00022741"/>
    </source>
</evidence>
<evidence type="ECO:0000256" key="6">
    <source>
        <dbReference type="SAM" id="SignalP"/>
    </source>
</evidence>
<evidence type="ECO:0000256" key="5">
    <source>
        <dbReference type="SAM" id="MobiDB-lite"/>
    </source>
</evidence>
<gene>
    <name evidence="9" type="ORF">SO694_00105054</name>
</gene>
<dbReference type="GO" id="GO:0004386">
    <property type="term" value="F:helicase activity"/>
    <property type="evidence" value="ECO:0007669"/>
    <property type="project" value="UniProtKB-KW"/>
</dbReference>
<feature type="domain" description="Helicase C-terminal" evidence="8">
    <location>
        <begin position="379"/>
        <end position="531"/>
    </location>
</feature>
<dbReference type="PROSITE" id="PS51192">
    <property type="entry name" value="HELICASE_ATP_BIND_1"/>
    <property type="match status" value="1"/>
</dbReference>
<accession>A0ABR1FMB5</accession>
<dbReference type="InterPro" id="IPR044742">
    <property type="entry name" value="DEAD/DEAH_RhlB"/>
</dbReference>
<keyword evidence="3 9" id="KW-0347">Helicase</keyword>
<dbReference type="PROSITE" id="PS51194">
    <property type="entry name" value="HELICASE_CTER"/>
    <property type="match status" value="1"/>
</dbReference>
<dbReference type="SMART" id="SM00490">
    <property type="entry name" value="HELICc"/>
    <property type="match status" value="1"/>
</dbReference>
<evidence type="ECO:0000259" key="8">
    <source>
        <dbReference type="PROSITE" id="PS51194"/>
    </source>
</evidence>
<dbReference type="PANTHER" id="PTHR47960">
    <property type="entry name" value="DEAD-BOX ATP-DEPENDENT RNA HELICASE 50"/>
    <property type="match status" value="1"/>
</dbReference>
<keyword evidence="1" id="KW-0547">Nucleotide-binding</keyword>
<evidence type="ECO:0000259" key="7">
    <source>
        <dbReference type="PROSITE" id="PS51192"/>
    </source>
</evidence>
<dbReference type="InterPro" id="IPR027417">
    <property type="entry name" value="P-loop_NTPase"/>
</dbReference>
<evidence type="ECO:0000313" key="9">
    <source>
        <dbReference type="EMBL" id="KAK7233431.1"/>
    </source>
</evidence>
<feature type="compositionally biased region" description="Basic residues" evidence="5">
    <location>
        <begin position="325"/>
        <end position="336"/>
    </location>
</feature>
<keyword evidence="6" id="KW-0732">Signal</keyword>
<dbReference type="EMBL" id="JBBJCI010000360">
    <property type="protein sequence ID" value="KAK7233431.1"/>
    <property type="molecule type" value="Genomic_DNA"/>
</dbReference>
<dbReference type="CDD" id="cd18787">
    <property type="entry name" value="SF2_C_DEAD"/>
    <property type="match status" value="1"/>
</dbReference>
<dbReference type="Pfam" id="PF00270">
    <property type="entry name" value="DEAD"/>
    <property type="match status" value="1"/>
</dbReference>
<evidence type="ECO:0000256" key="3">
    <source>
        <dbReference type="ARBA" id="ARBA00022806"/>
    </source>
</evidence>
<dbReference type="SUPFAM" id="SSF52540">
    <property type="entry name" value="P-loop containing nucleoside triphosphate hydrolases"/>
    <property type="match status" value="1"/>
</dbReference>
<feature type="region of interest" description="Disordered" evidence="5">
    <location>
        <begin position="320"/>
        <end position="352"/>
    </location>
</feature>
<feature type="signal peptide" evidence="6">
    <location>
        <begin position="1"/>
        <end position="16"/>
    </location>
</feature>
<organism evidence="9 10">
    <name type="scientific">Aureococcus anophagefferens</name>
    <name type="common">Harmful bloom alga</name>
    <dbReference type="NCBI Taxonomy" id="44056"/>
    <lineage>
        <taxon>Eukaryota</taxon>
        <taxon>Sar</taxon>
        <taxon>Stramenopiles</taxon>
        <taxon>Ochrophyta</taxon>
        <taxon>Pelagophyceae</taxon>
        <taxon>Pelagomonadales</taxon>
        <taxon>Pelagomonadaceae</taxon>
        <taxon>Aureococcus</taxon>
    </lineage>
</organism>
<proteinExistence type="predicted"/>
<reference evidence="9 10" key="1">
    <citation type="submission" date="2024-03" db="EMBL/GenBank/DDBJ databases">
        <title>Aureococcus anophagefferens CCMP1851 and Kratosvirus quantuckense: Draft genome of a second virus-susceptible host strain in the model system.</title>
        <authorList>
            <person name="Chase E."/>
            <person name="Truchon A.R."/>
            <person name="Schepens W."/>
            <person name="Wilhelm S.W."/>
        </authorList>
    </citation>
    <scope>NUCLEOTIDE SEQUENCE [LARGE SCALE GENOMIC DNA]</scope>
    <source>
        <strain evidence="9 10">CCMP1851</strain>
    </source>
</reference>
<evidence type="ECO:0000313" key="10">
    <source>
        <dbReference type="Proteomes" id="UP001363151"/>
    </source>
</evidence>
<sequence length="531" mass="55563">MGMLLQLCALVALPKAAPLLQPTARRAPRLTRLRAVGNEALSAKSWEAVGASAEMVGAAVACGAGDGPTKIQAMCYAAVANNKDCLIADQTGSGKTLAYLLPVVEKLRAEEKENNEPRKNADGACAPRAVVLAPTAELAAQVFGVARAVSASGAAVRARCATSEGFDARDAARALKRGGGACDILIATPGRLAKLLDMGAVSLARAGDVVLDEVDVLALADDGAALKPILSADGVGAEARFVFVTATLPKRVEKQLRDEFEGLETFKGPGLHRAPLGLSVALVDCSAPREPARAGSSSGRRRPADDDLLDLDAIFEEDVAEGKPARKPSRDKKGRNGPKAAPTRQEAAATKKVDAVFERKKAALLESLTLGRAPVDGSAATAGLGAAARSLVFCNTIESCRRVENALKRADRRGRDRSLLAYHSALPADARRRNLGTFAAASSKKPAVLVCTDRASRGVDFDEPVDLVVLFDWPRDPNEFLRRVGRTARCGRKGHATILAAGAYLPLAREVKAACDDGRPVDSAGGDSDVF</sequence>
<comment type="caution">
    <text evidence="9">The sequence shown here is derived from an EMBL/GenBank/DDBJ whole genome shotgun (WGS) entry which is preliminary data.</text>
</comment>